<evidence type="ECO:0000313" key="2">
    <source>
        <dbReference type="EMBL" id="OAG34133.1"/>
    </source>
</evidence>
<name>A0A177EQ65_9EURO</name>
<accession>A0A177EQ65</accession>
<dbReference type="OrthoDB" id="10361741at2759"/>
<sequence>MLALCRSIYAQTISGTTAAPKHGPARDGRLPPAATDARLPVPCIMPVLKAAATSAMDPKVANARKPSEEQALARMAQKTAEVRAARAEREKTTITTATSTTTTKMEEEQAAATSPSRPAPPPRRSSLASTRSKERATEKSTPPPPSRRVRFLLPSMPIEIPANEGPPPPVGFRKHRSRRGRNGSPRDPGRSDRFGEVFAPSSCRAPSFFVLKIDPKF</sequence>
<dbReference type="GeneID" id="34606801"/>
<evidence type="ECO:0000256" key="1">
    <source>
        <dbReference type="SAM" id="MobiDB-lite"/>
    </source>
</evidence>
<comment type="caution">
    <text evidence="2">The sequence shown here is derived from an EMBL/GenBank/DDBJ whole genome shotgun (WGS) entry which is preliminary data.</text>
</comment>
<proteinExistence type="predicted"/>
<organism evidence="2 3">
    <name type="scientific">Fonsecaea monophora</name>
    <dbReference type="NCBI Taxonomy" id="254056"/>
    <lineage>
        <taxon>Eukaryota</taxon>
        <taxon>Fungi</taxon>
        <taxon>Dikarya</taxon>
        <taxon>Ascomycota</taxon>
        <taxon>Pezizomycotina</taxon>
        <taxon>Eurotiomycetes</taxon>
        <taxon>Chaetothyriomycetidae</taxon>
        <taxon>Chaetothyriales</taxon>
        <taxon>Herpotrichiellaceae</taxon>
        <taxon>Fonsecaea</taxon>
    </lineage>
</organism>
<dbReference type="AlphaFoldDB" id="A0A177EQ65"/>
<keyword evidence="3" id="KW-1185">Reference proteome</keyword>
<reference evidence="2 3" key="1">
    <citation type="submission" date="2016-03" db="EMBL/GenBank/DDBJ databases">
        <title>Draft genome sequence of the Fonsecaea monophora CBS 269.37.</title>
        <authorList>
            <person name="Bombassaro A."/>
            <person name="Vinicius W.A."/>
            <person name="De Hoog S."/>
            <person name="Sun J."/>
            <person name="Souza E.M."/>
            <person name="Raittz R.T."/>
            <person name="Costa F."/>
            <person name="Leao A.C."/>
            <person name="Tadra-Sfeir M.Z."/>
            <person name="Baura V."/>
            <person name="Balsanelli E."/>
            <person name="Pedrosa F.O."/>
            <person name="Moreno L.F."/>
            <person name="Steffens M.B."/>
            <person name="Xi L."/>
            <person name="Bocca A.L."/>
            <person name="Felipe M.S."/>
            <person name="Teixeira M."/>
            <person name="Telles Filho F.Q."/>
            <person name="Azevedo C.M."/>
            <person name="Gomes R."/>
            <person name="Vicente V.A."/>
        </authorList>
    </citation>
    <scope>NUCLEOTIDE SEQUENCE [LARGE SCALE GENOMIC DNA]</scope>
    <source>
        <strain evidence="2 3">CBS 269.37</strain>
    </source>
</reference>
<dbReference type="Proteomes" id="UP000077002">
    <property type="component" value="Unassembled WGS sequence"/>
</dbReference>
<dbReference type="RefSeq" id="XP_022506085.1">
    <property type="nucleotide sequence ID" value="XM_022661597.1"/>
</dbReference>
<feature type="region of interest" description="Disordered" evidence="1">
    <location>
        <begin position="78"/>
        <end position="197"/>
    </location>
</feature>
<gene>
    <name evidence="2" type="ORF">AYO21_11713</name>
</gene>
<protein>
    <submittedName>
        <fullName evidence="2">Uncharacterized protein</fullName>
    </submittedName>
</protein>
<dbReference type="EMBL" id="LVKK01000178">
    <property type="protein sequence ID" value="OAG34133.1"/>
    <property type="molecule type" value="Genomic_DNA"/>
</dbReference>
<feature type="compositionally biased region" description="Basic residues" evidence="1">
    <location>
        <begin position="172"/>
        <end position="181"/>
    </location>
</feature>
<feature type="compositionally biased region" description="Low complexity" evidence="1">
    <location>
        <begin position="93"/>
        <end position="103"/>
    </location>
</feature>
<feature type="compositionally biased region" description="Basic and acidic residues" evidence="1">
    <location>
        <begin position="80"/>
        <end position="92"/>
    </location>
</feature>
<evidence type="ECO:0000313" key="3">
    <source>
        <dbReference type="Proteomes" id="UP000077002"/>
    </source>
</evidence>